<keyword evidence="7" id="KW-0833">Ubl conjugation pathway</keyword>
<feature type="domain" description="Zinc finger RING-H2-type" evidence="11">
    <location>
        <begin position="53"/>
        <end position="96"/>
    </location>
</feature>
<dbReference type="GO" id="GO:0005634">
    <property type="term" value="C:nucleus"/>
    <property type="evidence" value="ECO:0007669"/>
    <property type="project" value="UniProtKB-SubCell"/>
</dbReference>
<gene>
    <name evidence="12" type="ORF">PBRA_006235</name>
</gene>
<organism evidence="12 13">
    <name type="scientific">Plasmodiophora brassicae</name>
    <name type="common">Clubroot disease agent</name>
    <dbReference type="NCBI Taxonomy" id="37360"/>
    <lineage>
        <taxon>Eukaryota</taxon>
        <taxon>Sar</taxon>
        <taxon>Rhizaria</taxon>
        <taxon>Endomyxa</taxon>
        <taxon>Phytomyxea</taxon>
        <taxon>Plasmodiophorida</taxon>
        <taxon>Plasmodiophoridae</taxon>
        <taxon>Plasmodiophora</taxon>
    </lineage>
</organism>
<reference evidence="12 13" key="1">
    <citation type="submission" date="2015-02" db="EMBL/GenBank/DDBJ databases">
        <authorList>
            <person name="Chooi Y.-H."/>
        </authorList>
    </citation>
    <scope>NUCLEOTIDE SEQUENCE [LARGE SCALE GENOMIC DNA]</scope>
    <source>
        <strain evidence="12">E3</strain>
    </source>
</reference>
<dbReference type="PANTHER" id="PTHR11210">
    <property type="entry name" value="RING BOX"/>
    <property type="match status" value="1"/>
</dbReference>
<keyword evidence="5" id="KW-0479">Metal-binding</keyword>
<evidence type="ECO:0000256" key="8">
    <source>
        <dbReference type="ARBA" id="ARBA00022833"/>
    </source>
</evidence>
<dbReference type="InterPro" id="IPR051031">
    <property type="entry name" value="RING-box_E3_Ubiquitin_Ligase"/>
</dbReference>
<evidence type="ECO:0000313" key="13">
    <source>
        <dbReference type="Proteomes" id="UP000039324"/>
    </source>
</evidence>
<evidence type="ECO:0000256" key="4">
    <source>
        <dbReference type="ARBA" id="ARBA00022490"/>
    </source>
</evidence>
<keyword evidence="4" id="KW-0963">Cytoplasm</keyword>
<evidence type="ECO:0000256" key="10">
    <source>
        <dbReference type="SAM" id="MobiDB-lite"/>
    </source>
</evidence>
<feature type="region of interest" description="Disordered" evidence="10">
    <location>
        <begin position="1"/>
        <end position="30"/>
    </location>
</feature>
<sequence length="140" mass="15708">MGDTDQGPVAMDLSEPGPGRAEGSAGPATASGDKFEIRSWNAVAMWSWDIAVDNCAICRNHVMDLCIECQANQATNVTEDCTVAWGTCNHTFHFHCNYPCLAHYCDGYTDQEREGISRWLKTREVCPLDNRPWEFLKYGR</sequence>
<dbReference type="InterPro" id="IPR013083">
    <property type="entry name" value="Znf_RING/FYVE/PHD"/>
</dbReference>
<evidence type="ECO:0000256" key="1">
    <source>
        <dbReference type="ARBA" id="ARBA00004123"/>
    </source>
</evidence>
<dbReference type="Proteomes" id="UP000039324">
    <property type="component" value="Unassembled WGS sequence"/>
</dbReference>
<evidence type="ECO:0000313" key="12">
    <source>
        <dbReference type="EMBL" id="CEO98121.1"/>
    </source>
</evidence>
<evidence type="ECO:0000256" key="2">
    <source>
        <dbReference type="ARBA" id="ARBA00004496"/>
    </source>
</evidence>
<dbReference type="InterPro" id="IPR024766">
    <property type="entry name" value="Znf_RING_H2"/>
</dbReference>
<name>A0A0G4ISQ2_PLABS</name>
<comment type="subcellular location">
    <subcellularLocation>
        <location evidence="2">Cytoplasm</location>
    </subcellularLocation>
    <subcellularLocation>
        <location evidence="1">Nucleus</location>
    </subcellularLocation>
</comment>
<dbReference type="Pfam" id="PF12678">
    <property type="entry name" value="zf-rbx1"/>
    <property type="match status" value="1"/>
</dbReference>
<evidence type="ECO:0000256" key="7">
    <source>
        <dbReference type="ARBA" id="ARBA00022786"/>
    </source>
</evidence>
<dbReference type="GO" id="GO:0008270">
    <property type="term" value="F:zinc ion binding"/>
    <property type="evidence" value="ECO:0007669"/>
    <property type="project" value="UniProtKB-KW"/>
</dbReference>
<dbReference type="OMA" id="EVENCAI"/>
<evidence type="ECO:0000259" key="11">
    <source>
        <dbReference type="Pfam" id="PF12678"/>
    </source>
</evidence>
<evidence type="ECO:0000256" key="6">
    <source>
        <dbReference type="ARBA" id="ARBA00022771"/>
    </source>
</evidence>
<dbReference type="OrthoDB" id="8962942at2759"/>
<keyword evidence="9" id="KW-0539">Nucleus</keyword>
<keyword evidence="6" id="KW-0863">Zinc-finger</keyword>
<dbReference type="EMBL" id="CDSF01000082">
    <property type="protein sequence ID" value="CEO98121.1"/>
    <property type="molecule type" value="Genomic_DNA"/>
</dbReference>
<proteinExistence type="predicted"/>
<evidence type="ECO:0000256" key="3">
    <source>
        <dbReference type="ARBA" id="ARBA00004906"/>
    </source>
</evidence>
<dbReference type="Gene3D" id="3.30.40.10">
    <property type="entry name" value="Zinc/RING finger domain, C3HC4 (zinc finger)"/>
    <property type="match status" value="1"/>
</dbReference>
<protein>
    <recommendedName>
        <fullName evidence="11">Zinc finger RING-H2-type domain-containing protein</fullName>
    </recommendedName>
</protein>
<accession>A0A0G4ISQ2</accession>
<evidence type="ECO:0000256" key="5">
    <source>
        <dbReference type="ARBA" id="ARBA00022723"/>
    </source>
</evidence>
<dbReference type="AlphaFoldDB" id="A0A0G4ISQ2"/>
<dbReference type="STRING" id="37360.A0A0G4ISQ2"/>
<keyword evidence="13" id="KW-1185">Reference proteome</keyword>
<dbReference type="CDD" id="cd16485">
    <property type="entry name" value="mRING-H2-C3H2C2D_RBX1"/>
    <property type="match status" value="1"/>
</dbReference>
<comment type="pathway">
    <text evidence="3">Protein modification; protein ubiquitination.</text>
</comment>
<evidence type="ECO:0000256" key="9">
    <source>
        <dbReference type="ARBA" id="ARBA00023242"/>
    </source>
</evidence>
<keyword evidence="8" id="KW-0862">Zinc</keyword>
<dbReference type="GO" id="GO:0005737">
    <property type="term" value="C:cytoplasm"/>
    <property type="evidence" value="ECO:0007669"/>
    <property type="project" value="UniProtKB-SubCell"/>
</dbReference>
<dbReference type="SUPFAM" id="SSF57850">
    <property type="entry name" value="RING/U-box"/>
    <property type="match status" value="1"/>
</dbReference>